<dbReference type="FunFam" id="3.40.1110.10:FF:000005">
    <property type="entry name" value="Plasma membrane ATPase"/>
    <property type="match status" value="1"/>
</dbReference>
<organism evidence="14 15">
    <name type="scientific">Simkania negevensis (strain ATCC VR-1471 / DSM 27360 / Z)</name>
    <dbReference type="NCBI Taxonomy" id="331113"/>
    <lineage>
        <taxon>Bacteria</taxon>
        <taxon>Pseudomonadati</taxon>
        <taxon>Chlamydiota</taxon>
        <taxon>Chlamydiia</taxon>
        <taxon>Parachlamydiales</taxon>
        <taxon>Simkaniaceae</taxon>
        <taxon>Simkania</taxon>
    </lineage>
</organism>
<gene>
    <name evidence="14" type="ordered locus">SNE_A12910</name>
</gene>
<evidence type="ECO:0000256" key="6">
    <source>
        <dbReference type="ARBA" id="ARBA00022741"/>
    </source>
</evidence>
<dbReference type="InterPro" id="IPR023298">
    <property type="entry name" value="ATPase_P-typ_TM_dom_sf"/>
</dbReference>
<dbReference type="eggNOG" id="COG0474">
    <property type="taxonomic scope" value="Bacteria"/>
</dbReference>
<dbReference type="GO" id="GO:0005524">
    <property type="term" value="F:ATP binding"/>
    <property type="evidence" value="ECO:0007669"/>
    <property type="project" value="UniProtKB-KW"/>
</dbReference>
<comment type="similarity">
    <text evidence="2">Belongs to the cation transport ATPase (P-type) (TC 3.A.3) family. Type IIIA subfamily.</text>
</comment>
<keyword evidence="3" id="KW-0597">Phosphoprotein</keyword>
<dbReference type="AlphaFoldDB" id="F8L8M8"/>
<dbReference type="Pfam" id="PF00690">
    <property type="entry name" value="Cation_ATPase_N"/>
    <property type="match status" value="1"/>
</dbReference>
<dbReference type="PANTHER" id="PTHR42861">
    <property type="entry name" value="CALCIUM-TRANSPORTING ATPASE"/>
    <property type="match status" value="1"/>
</dbReference>
<evidence type="ECO:0000313" key="15">
    <source>
        <dbReference type="Proteomes" id="UP000000496"/>
    </source>
</evidence>
<dbReference type="InterPro" id="IPR001757">
    <property type="entry name" value="P_typ_ATPase"/>
</dbReference>
<feature type="transmembrane region" description="Helical" evidence="12">
    <location>
        <begin position="266"/>
        <end position="295"/>
    </location>
</feature>
<dbReference type="GO" id="GO:0008553">
    <property type="term" value="F:P-type proton-exporting transporter activity"/>
    <property type="evidence" value="ECO:0007669"/>
    <property type="project" value="InterPro"/>
</dbReference>
<dbReference type="NCBIfam" id="TIGR01647">
    <property type="entry name" value="ATPase-IIIA_H"/>
    <property type="match status" value="1"/>
</dbReference>
<feature type="transmembrane region" description="Helical" evidence="12">
    <location>
        <begin position="787"/>
        <end position="809"/>
    </location>
</feature>
<dbReference type="SUPFAM" id="SSF81660">
    <property type="entry name" value="Metal cation-transporting ATPase, ATP-binding domain N"/>
    <property type="match status" value="1"/>
</dbReference>
<evidence type="ECO:0000256" key="11">
    <source>
        <dbReference type="ARBA" id="ARBA00023136"/>
    </source>
</evidence>
<accession>F8L8M8</accession>
<dbReference type="Gene3D" id="1.20.1110.10">
    <property type="entry name" value="Calcium-transporting ATPase, transmembrane domain"/>
    <property type="match status" value="1"/>
</dbReference>
<dbReference type="Pfam" id="PF00702">
    <property type="entry name" value="Hydrolase"/>
    <property type="match status" value="1"/>
</dbReference>
<feature type="transmembrane region" description="Helical" evidence="12">
    <location>
        <begin position="86"/>
        <end position="102"/>
    </location>
</feature>
<feature type="transmembrane region" description="Helical" evidence="12">
    <location>
        <begin position="651"/>
        <end position="671"/>
    </location>
</feature>
<evidence type="ECO:0000256" key="9">
    <source>
        <dbReference type="ARBA" id="ARBA00022967"/>
    </source>
</evidence>
<dbReference type="InterPro" id="IPR044492">
    <property type="entry name" value="P_typ_ATPase_HD_dom"/>
</dbReference>
<dbReference type="PRINTS" id="PR00119">
    <property type="entry name" value="CATATPASE"/>
</dbReference>
<feature type="transmembrane region" description="Helical" evidence="12">
    <location>
        <begin position="233"/>
        <end position="254"/>
    </location>
</feature>
<feature type="domain" description="Cation-transporting P-type ATPase N-terminal" evidence="13">
    <location>
        <begin position="9"/>
        <end position="82"/>
    </location>
</feature>
<protein>
    <submittedName>
        <fullName evidence="14">Putative cation-transporting ATPase MJ1226</fullName>
        <ecNumber evidence="14">3.6.3.-</ecNumber>
    </submittedName>
</protein>
<dbReference type="SFLD" id="SFLDG00002">
    <property type="entry name" value="C1.7:_P-type_atpase_like"/>
    <property type="match status" value="1"/>
</dbReference>
<evidence type="ECO:0000256" key="8">
    <source>
        <dbReference type="ARBA" id="ARBA00022842"/>
    </source>
</evidence>
<dbReference type="FunFam" id="2.70.150.10:FF:000042">
    <property type="entry name" value="Plasma membrane ATPase"/>
    <property type="match status" value="1"/>
</dbReference>
<keyword evidence="9" id="KW-1278">Translocase</keyword>
<keyword evidence="8" id="KW-0460">Magnesium</keyword>
<comment type="subcellular location">
    <subcellularLocation>
        <location evidence="1">Membrane</location>
        <topology evidence="1">Multi-pass membrane protein</topology>
    </subcellularLocation>
</comment>
<keyword evidence="6" id="KW-0547">Nucleotide-binding</keyword>
<evidence type="ECO:0000313" key="14">
    <source>
        <dbReference type="EMBL" id="CCB89168.1"/>
    </source>
</evidence>
<dbReference type="SUPFAM" id="SSF56784">
    <property type="entry name" value="HAD-like"/>
    <property type="match status" value="1"/>
</dbReference>
<dbReference type="KEGG" id="sng:SNE_A12910"/>
<dbReference type="Gene3D" id="3.40.50.1000">
    <property type="entry name" value="HAD superfamily/HAD-like"/>
    <property type="match status" value="1"/>
</dbReference>
<evidence type="ECO:0000256" key="2">
    <source>
        <dbReference type="ARBA" id="ARBA00008804"/>
    </source>
</evidence>
<feature type="transmembrane region" description="Helical" evidence="12">
    <location>
        <begin position="691"/>
        <end position="710"/>
    </location>
</feature>
<dbReference type="InterPro" id="IPR059000">
    <property type="entry name" value="ATPase_P-type_domA"/>
</dbReference>
<dbReference type="HOGENOM" id="CLU_002360_6_4_0"/>
<keyword evidence="4 12" id="KW-0812">Transmembrane</keyword>
<dbReference type="PROSITE" id="PS00154">
    <property type="entry name" value="ATPASE_E1_E2"/>
    <property type="match status" value="1"/>
</dbReference>
<dbReference type="STRING" id="331113.SNE_A12910"/>
<keyword evidence="14" id="KW-0378">Hydrolase</keyword>
<dbReference type="NCBIfam" id="TIGR01494">
    <property type="entry name" value="ATPase_P-type"/>
    <property type="match status" value="3"/>
</dbReference>
<dbReference type="GO" id="GO:0120029">
    <property type="term" value="P:proton export across plasma membrane"/>
    <property type="evidence" value="ECO:0007669"/>
    <property type="project" value="InterPro"/>
</dbReference>
<dbReference type="SUPFAM" id="SSF81665">
    <property type="entry name" value="Calcium ATPase, transmembrane domain M"/>
    <property type="match status" value="1"/>
</dbReference>
<dbReference type="InterPro" id="IPR018303">
    <property type="entry name" value="ATPase_P-typ_P_site"/>
</dbReference>
<dbReference type="CDD" id="cd02076">
    <property type="entry name" value="P-type_ATPase_H"/>
    <property type="match status" value="1"/>
</dbReference>
<reference key="1">
    <citation type="journal article" date="2011" name="Mol. Biol. Evol.">
        <title>Unity in variety -- the pan-genome of the Chlamydiae.</title>
        <authorList>
            <person name="Collingro A."/>
            <person name="Tischler P."/>
            <person name="Weinmaier T."/>
            <person name="Penz T."/>
            <person name="Heinz E."/>
            <person name="Brunham R.C."/>
            <person name="Read T.D."/>
            <person name="Bavoil P.M."/>
            <person name="Sachse K."/>
            <person name="Kahane S."/>
            <person name="Friedman M.G."/>
            <person name="Rattei T."/>
            <person name="Myers G.S.A."/>
            <person name="Horn M."/>
        </authorList>
    </citation>
    <scope>NUCLEOTIDE SEQUENCE</scope>
    <source>
        <strain>Z</strain>
    </source>
</reference>
<dbReference type="InterPro" id="IPR036412">
    <property type="entry name" value="HAD-like_sf"/>
</dbReference>
<evidence type="ECO:0000256" key="12">
    <source>
        <dbReference type="SAM" id="Phobius"/>
    </source>
</evidence>
<evidence type="ECO:0000256" key="3">
    <source>
        <dbReference type="ARBA" id="ARBA00022553"/>
    </source>
</evidence>
<dbReference type="InterPro" id="IPR006534">
    <property type="entry name" value="P-type_ATPase_IIIA"/>
</dbReference>
<keyword evidence="15" id="KW-1185">Reference proteome</keyword>
<sequence length="834" mass="91740">MGGIKNMGDFDKLSVEETAKKLETDSEKGLTSQEAQKRIEKYGENILETKQKSIYFQLLTFFWGPIPWMIEIAAVLSGYLQRWPDFIMIVALLLINAALGFFQEFKANNAIEALKQKLALKARVLRDGKWQTIDAKDLVPGDVTSVKLGNIIPADIKLSRGEYLTVDQSALTGESLPVNKKIGDMAFSGTIAKLGEMTGIVTETGFSTFFGRTAKLVTEAKTQSHFQQAVMKIGHFLIFLTLGIAAVLLIFALFRMKISHTLHIDLGNLAIFILVLVIAGIPVALPAVLSMTMAIGASRMAKLKAIVAKLIAIEELAGMDVLCSDKTGTLTKNELTVGDIQTYKATPEDVLLNACLASNLNGDDAIDLAIGASYKEKQHLSKYKITKFIPFDPVSKKTEALVTGPSSETFHAAKGAPQVILALANPDEKLAAQVNKAVEELAARGFRTLGVAKGDGKSWTFLGLIPLFDPPREDTKETIEKAKEMHVKVKMVTGDHTAIAKEIAGKLDLGTNIVPASQLCSKDLTEEASEKMLEQADGFSEVFPEHKFQIVKRLQAKKHIVGMTGDGVNDAPALKQADIGIAVSNATDAARAAADLILTEPGLLVIKHAIDEARRIFGRMKSYAMYRISETCRLLFFLFLALVLFQTSALTAVMIIVIALLNDIPIMMIAYDHMKAQIKPVSWDMREVFTVAIGLAVVGVISTFGLFWIGREFWHFDLQHSRTLAFMAILCGGNLTIYLTRNTGELFAKPLPEWKFFLATLFSQVVGTLASVYGLGSADFVGIGWKYVGLSWLYIAVWFVICMWTKIVIYKILNYKGSTEEFLEKTSRRLHHHG</sequence>
<reference evidence="14 15" key="2">
    <citation type="journal article" date="2011" name="Mol. Biol. Evol.">
        <title>Unity in variety--the pan-genome of the Chlamydiae.</title>
        <authorList>
            <person name="Collingro A."/>
            <person name="Tischler P."/>
            <person name="Weinmaier T."/>
            <person name="Penz T."/>
            <person name="Heinz E."/>
            <person name="Brunham R.C."/>
            <person name="Read T.D."/>
            <person name="Bavoil P.M."/>
            <person name="Sachse K."/>
            <person name="Kahane S."/>
            <person name="Friedman M.G."/>
            <person name="Rattei T."/>
            <person name="Myers G.S."/>
            <person name="Horn M."/>
        </authorList>
    </citation>
    <scope>NUCLEOTIDE SEQUENCE [LARGE SCALE GENOMIC DNA]</scope>
    <source>
        <strain evidence="15">ATCC VR-1471 / Z</strain>
    </source>
</reference>
<keyword evidence="10 12" id="KW-1133">Transmembrane helix</keyword>
<feature type="transmembrane region" description="Helical" evidence="12">
    <location>
        <begin position="722"/>
        <end position="740"/>
    </location>
</feature>
<dbReference type="PRINTS" id="PR00120">
    <property type="entry name" value="HATPASE"/>
</dbReference>
<dbReference type="InterPro" id="IPR023299">
    <property type="entry name" value="ATPase_P-typ_cyto_dom_N"/>
</dbReference>
<dbReference type="GO" id="GO:0016020">
    <property type="term" value="C:membrane"/>
    <property type="evidence" value="ECO:0007669"/>
    <property type="project" value="UniProtKB-SubCell"/>
</dbReference>
<dbReference type="SFLD" id="SFLDS00003">
    <property type="entry name" value="Haloacid_Dehalogenase"/>
    <property type="match status" value="1"/>
</dbReference>
<feature type="transmembrane region" description="Helical" evidence="12">
    <location>
        <begin position="756"/>
        <end position="775"/>
    </location>
</feature>
<dbReference type="Gene3D" id="2.70.150.10">
    <property type="entry name" value="Calcium-transporting ATPase, cytoplasmic transduction domain A"/>
    <property type="match status" value="1"/>
</dbReference>
<evidence type="ECO:0000256" key="4">
    <source>
        <dbReference type="ARBA" id="ARBA00022692"/>
    </source>
</evidence>
<evidence type="ECO:0000256" key="10">
    <source>
        <dbReference type="ARBA" id="ARBA00022989"/>
    </source>
</evidence>
<dbReference type="FunFam" id="3.40.50.1000:FF:000211">
    <property type="entry name" value="Plasma membrane ATPase"/>
    <property type="match status" value="1"/>
</dbReference>
<feature type="transmembrane region" description="Helical" evidence="12">
    <location>
        <begin position="624"/>
        <end position="645"/>
    </location>
</feature>
<evidence type="ECO:0000256" key="5">
    <source>
        <dbReference type="ARBA" id="ARBA00022723"/>
    </source>
</evidence>
<name>F8L8M8_SIMNZ</name>
<dbReference type="InterPro" id="IPR023214">
    <property type="entry name" value="HAD_sf"/>
</dbReference>
<keyword evidence="7" id="KW-0067">ATP-binding</keyword>
<dbReference type="GO" id="GO:0016887">
    <property type="term" value="F:ATP hydrolysis activity"/>
    <property type="evidence" value="ECO:0007669"/>
    <property type="project" value="InterPro"/>
</dbReference>
<dbReference type="Pfam" id="PF00122">
    <property type="entry name" value="E1-E2_ATPase"/>
    <property type="match status" value="1"/>
</dbReference>
<dbReference type="EC" id="3.6.3.-" evidence="14"/>
<evidence type="ECO:0000256" key="1">
    <source>
        <dbReference type="ARBA" id="ARBA00004141"/>
    </source>
</evidence>
<keyword evidence="5" id="KW-0479">Metal-binding</keyword>
<dbReference type="SMART" id="SM00831">
    <property type="entry name" value="Cation_ATPase_N"/>
    <property type="match status" value="1"/>
</dbReference>
<dbReference type="InterPro" id="IPR004014">
    <property type="entry name" value="ATPase_P-typ_cation-transptr_N"/>
</dbReference>
<keyword evidence="11 12" id="KW-0472">Membrane</keyword>
<dbReference type="InterPro" id="IPR008250">
    <property type="entry name" value="ATPase_P-typ_transduc_dom_A_sf"/>
</dbReference>
<dbReference type="SFLD" id="SFLDF00027">
    <property type="entry name" value="p-type_atpase"/>
    <property type="match status" value="1"/>
</dbReference>
<dbReference type="GO" id="GO:0046872">
    <property type="term" value="F:metal ion binding"/>
    <property type="evidence" value="ECO:0007669"/>
    <property type="project" value="UniProtKB-KW"/>
</dbReference>
<dbReference type="SUPFAM" id="SSF81653">
    <property type="entry name" value="Calcium ATPase, transduction domain A"/>
    <property type="match status" value="1"/>
</dbReference>
<dbReference type="EMBL" id="FR872582">
    <property type="protein sequence ID" value="CCB89168.1"/>
    <property type="molecule type" value="Genomic_DNA"/>
</dbReference>
<evidence type="ECO:0000256" key="7">
    <source>
        <dbReference type="ARBA" id="ARBA00022840"/>
    </source>
</evidence>
<dbReference type="Proteomes" id="UP000000496">
    <property type="component" value="Chromosome gsn.131"/>
</dbReference>
<feature type="transmembrane region" description="Helical" evidence="12">
    <location>
        <begin position="58"/>
        <end position="80"/>
    </location>
</feature>
<evidence type="ECO:0000259" key="13">
    <source>
        <dbReference type="SMART" id="SM00831"/>
    </source>
</evidence>
<proteinExistence type="inferred from homology"/>
<dbReference type="Gene3D" id="3.40.1110.10">
    <property type="entry name" value="Calcium-transporting ATPase, cytoplasmic domain N"/>
    <property type="match status" value="1"/>
</dbReference>